<dbReference type="PATRIC" id="fig|52133.18.peg.122"/>
<name>A0A150I3V6_9GAMM</name>
<gene>
    <name evidence="1" type="ORF">AVENLUH5627_00117</name>
</gene>
<protein>
    <submittedName>
        <fullName evidence="1">Uncharacterized protein</fullName>
    </submittedName>
</protein>
<reference evidence="1 2" key="1">
    <citation type="journal article" date="2016" name="Sci. Rep.">
        <title>Genomic and phenotypic characterization of the species Acinetobacter venetianus.</title>
        <authorList>
            <person name="Fondi M."/>
            <person name="Maida I."/>
            <person name="Perrin E."/>
            <person name="Orlandini V."/>
            <person name="La Torre L."/>
            <person name="Bosi E."/>
            <person name="Negroni A."/>
            <person name="Zanaroli G."/>
            <person name="Fava F."/>
            <person name="Decorosi F."/>
            <person name="Giovannetti L."/>
            <person name="Viti C."/>
            <person name="Vaneechoutte M."/>
            <person name="Dijkshoorn L."/>
            <person name="Fani R."/>
        </authorList>
    </citation>
    <scope>NUCLEOTIDE SEQUENCE [LARGE SCALE GENOMIC DNA]</scope>
    <source>
        <strain evidence="1 2">LUH5627</strain>
    </source>
</reference>
<accession>A0A150I3V6</accession>
<evidence type="ECO:0000313" key="1">
    <source>
        <dbReference type="EMBL" id="KXZ74182.1"/>
    </source>
</evidence>
<dbReference type="EMBL" id="JRUE01000022">
    <property type="protein sequence ID" value="KXZ74182.1"/>
    <property type="molecule type" value="Genomic_DNA"/>
</dbReference>
<sequence>MFVHNETYLTYDRSAMLIYNLTGYLGSTVASCVPETVIACVENFASAMLAMENDLASNGFTQLEVLSRGTVGENVFQDILDGNIRTHVFTSNPTNSPIGKSPTLSTNKRLSIAERYYKFGDSETLPIYFKVSLGFIGTAISSSNRFARPFVSVEFYSSDLFISPIQYWQSNVHSVYEPSSPGTGSRPFAFCYAANDNNLIISFGSDQGGDSNDLVHAGYNTAAIYSSARFFRPVMFSKAHAPDVDLGEKTHLAMVHLPIITEKAANSNGEDAITLNASYLKTNNYPPVLLSPLSNEQYFCTMGIPRTSNNLVVARVTKPFVMDYFIVSDEVGVVEFNGLMYAPVLDRNNFGVNIGTHVVRGVLKSFYQMPMLMISSFEYESGNWKNRAHTISLVIDE</sequence>
<evidence type="ECO:0000313" key="2">
    <source>
        <dbReference type="Proteomes" id="UP000075680"/>
    </source>
</evidence>
<organism evidence="1 2">
    <name type="scientific">Acinetobacter venetianus</name>
    <dbReference type="NCBI Taxonomy" id="52133"/>
    <lineage>
        <taxon>Bacteria</taxon>
        <taxon>Pseudomonadati</taxon>
        <taxon>Pseudomonadota</taxon>
        <taxon>Gammaproteobacteria</taxon>
        <taxon>Moraxellales</taxon>
        <taxon>Moraxellaceae</taxon>
        <taxon>Acinetobacter</taxon>
    </lineage>
</organism>
<dbReference type="Proteomes" id="UP000075680">
    <property type="component" value="Unassembled WGS sequence"/>
</dbReference>
<comment type="caution">
    <text evidence="1">The sequence shown here is derived from an EMBL/GenBank/DDBJ whole genome shotgun (WGS) entry which is preliminary data.</text>
</comment>
<dbReference type="AlphaFoldDB" id="A0A150I3V6"/>
<proteinExistence type="predicted"/>
<dbReference type="RefSeq" id="WP_061517823.1">
    <property type="nucleotide sequence ID" value="NZ_JRUE01000022.1"/>
</dbReference>